<protein>
    <recommendedName>
        <fullName evidence="4">Membrane protein 6-pyruvoyl-tetrahydropterin synthase-related domain-containing protein</fullName>
    </recommendedName>
</protein>
<dbReference type="AlphaFoldDB" id="A0AAE3VJG2"/>
<accession>A0AAE3VJG2</accession>
<feature type="transmembrane region" description="Helical" evidence="1">
    <location>
        <begin position="392"/>
        <end position="412"/>
    </location>
</feature>
<feature type="transmembrane region" description="Helical" evidence="1">
    <location>
        <begin position="23"/>
        <end position="41"/>
    </location>
</feature>
<feature type="transmembrane region" description="Helical" evidence="1">
    <location>
        <begin position="166"/>
        <end position="184"/>
    </location>
</feature>
<feature type="transmembrane region" description="Helical" evidence="1">
    <location>
        <begin position="92"/>
        <end position="108"/>
    </location>
</feature>
<feature type="transmembrane region" description="Helical" evidence="1">
    <location>
        <begin position="361"/>
        <end position="380"/>
    </location>
</feature>
<comment type="caution">
    <text evidence="2">The sequence shown here is derived from an EMBL/GenBank/DDBJ whole genome shotgun (WGS) entry which is preliminary data.</text>
</comment>
<sequence>MNIVSVLASYHDRLLERLSPARFYPLLLAVLCVAGLLPLLMPGLPMGHDMYYHFSRLHAMCEGLRHGVFPVMINASALQGYGYASGLFYPDFFLYPVALLGVCGMSLVNAYKVFLIVLVLANAFSAYAVAWKIGRDHFVAFAAGLLYTWSSYFVVDVFLRAAVGEMTAFPFFPWILLGLYEIVYRDWRKFYYLALGFAGLTLSHNLSLVIMALVTAALLAFWHVRLLCEPRRIAAVLGAVLLTWLLSGFYLVTLLEQMASNTFILSNVATGSIADRAVAFPRLFLEFPFMKLEHWIPPGIGVILLVVLCQRLRFRGGDSNAQHFRDALLLMGVVCLLCASHFVPWEGALRTLAVIQFPWRFYLPATAGLALGGALTLGTIVNGTASARRRWLWLLIVGCASPWWLNICYQYAAKIHEKNIFRTFTPGVKQEASGLVYLPKGVLPEDLAERGEKLLAVPEIPLSFTRPRPGMIELTYEGNRSDCEVELPLVWYKGFGAELKDQRGKRTTQVSSSSRHCVTVLIPEDSGAGVIRVWYRGTALQRLTRWVSLISAIVMVGLWWQQRSRRKVSDQQAVAQAEAEALAEADGGNTQA</sequence>
<keyword evidence="1" id="KW-0472">Membrane</keyword>
<reference evidence="2" key="1">
    <citation type="submission" date="2023-07" db="EMBL/GenBank/DDBJ databases">
        <title>Genomic Encyclopedia of Type Strains, Phase IV (KMG-IV): sequencing the most valuable type-strain genomes for metagenomic binning, comparative biology and taxonomic classification.</title>
        <authorList>
            <person name="Goeker M."/>
        </authorList>
    </citation>
    <scope>NUCLEOTIDE SEQUENCE</scope>
    <source>
        <strain evidence="2">DSM 24202</strain>
    </source>
</reference>
<keyword evidence="3" id="KW-1185">Reference proteome</keyword>
<organism evidence="2 3">
    <name type="scientific">Oligosphaera ethanolica</name>
    <dbReference type="NCBI Taxonomy" id="760260"/>
    <lineage>
        <taxon>Bacteria</taxon>
        <taxon>Pseudomonadati</taxon>
        <taxon>Lentisphaerota</taxon>
        <taxon>Oligosphaeria</taxon>
        <taxon>Oligosphaerales</taxon>
        <taxon>Oligosphaeraceae</taxon>
        <taxon>Oligosphaera</taxon>
    </lineage>
</organism>
<feature type="transmembrane region" description="Helical" evidence="1">
    <location>
        <begin position="113"/>
        <end position="131"/>
    </location>
</feature>
<proteinExistence type="predicted"/>
<evidence type="ECO:0000313" key="2">
    <source>
        <dbReference type="EMBL" id="MDQ0291436.1"/>
    </source>
</evidence>
<dbReference type="EMBL" id="JAUSVL010000001">
    <property type="protein sequence ID" value="MDQ0291436.1"/>
    <property type="molecule type" value="Genomic_DNA"/>
</dbReference>
<feature type="transmembrane region" description="Helical" evidence="1">
    <location>
        <begin position="295"/>
        <end position="314"/>
    </location>
</feature>
<evidence type="ECO:0000256" key="1">
    <source>
        <dbReference type="SAM" id="Phobius"/>
    </source>
</evidence>
<feature type="transmembrane region" description="Helical" evidence="1">
    <location>
        <begin position="190"/>
        <end position="221"/>
    </location>
</feature>
<dbReference type="RefSeq" id="WP_307264218.1">
    <property type="nucleotide sequence ID" value="NZ_JAUSVL010000001.1"/>
</dbReference>
<feature type="transmembrane region" description="Helical" evidence="1">
    <location>
        <begin position="137"/>
        <end position="159"/>
    </location>
</feature>
<evidence type="ECO:0008006" key="4">
    <source>
        <dbReference type="Google" id="ProtNLM"/>
    </source>
</evidence>
<keyword evidence="1" id="KW-0812">Transmembrane</keyword>
<dbReference type="Proteomes" id="UP001238163">
    <property type="component" value="Unassembled WGS sequence"/>
</dbReference>
<gene>
    <name evidence="2" type="ORF">J3R75_003543</name>
</gene>
<evidence type="ECO:0000313" key="3">
    <source>
        <dbReference type="Proteomes" id="UP001238163"/>
    </source>
</evidence>
<keyword evidence="1" id="KW-1133">Transmembrane helix</keyword>
<feature type="transmembrane region" description="Helical" evidence="1">
    <location>
        <begin position="326"/>
        <end position="345"/>
    </location>
</feature>
<feature type="transmembrane region" description="Helical" evidence="1">
    <location>
        <begin position="233"/>
        <end position="252"/>
    </location>
</feature>
<name>A0AAE3VJG2_9BACT</name>